<name>A0ABN6FCV9_9BACT</name>
<dbReference type="EMBL" id="AP024488">
    <property type="protein sequence ID" value="BCS98923.1"/>
    <property type="molecule type" value="Genomic_DNA"/>
</dbReference>
<dbReference type="Proteomes" id="UP001320148">
    <property type="component" value="Chromosome"/>
</dbReference>
<reference evidence="1 2" key="1">
    <citation type="submission" date="2021-02" db="EMBL/GenBank/DDBJ databases">
        <title>Complete genome of Desulfoluna sp. strain ASN36.</title>
        <authorList>
            <person name="Takahashi A."/>
            <person name="Kojima H."/>
            <person name="Fukui M."/>
        </authorList>
    </citation>
    <scope>NUCLEOTIDE SEQUENCE [LARGE SCALE GENOMIC DNA]</scope>
    <source>
        <strain evidence="1 2">ASN36</strain>
    </source>
</reference>
<organism evidence="1 2">
    <name type="scientific">Desulfoluna limicola</name>
    <dbReference type="NCBI Taxonomy" id="2810562"/>
    <lineage>
        <taxon>Bacteria</taxon>
        <taxon>Pseudomonadati</taxon>
        <taxon>Thermodesulfobacteriota</taxon>
        <taxon>Desulfobacteria</taxon>
        <taxon>Desulfobacterales</taxon>
        <taxon>Desulfolunaceae</taxon>
        <taxon>Desulfoluna</taxon>
    </lineage>
</organism>
<sequence>MDPHEMFKQILSLTLFSDDELVDFALSRTGFSDNVGLGIAYPDPDDPEEDAIPPYSVRATYWDNGEQEIIVDEWEYLEALVRYFLDKNDIEKATQVNDIVLTLRGLPPQHMG</sequence>
<evidence type="ECO:0000313" key="2">
    <source>
        <dbReference type="Proteomes" id="UP001320148"/>
    </source>
</evidence>
<accession>A0ABN6FCV9</accession>
<keyword evidence="2" id="KW-1185">Reference proteome</keyword>
<evidence type="ECO:0000313" key="1">
    <source>
        <dbReference type="EMBL" id="BCS98923.1"/>
    </source>
</evidence>
<protein>
    <recommendedName>
        <fullName evidence="3">CDI immunity protein domain-containing protein</fullName>
    </recommendedName>
</protein>
<evidence type="ECO:0008006" key="3">
    <source>
        <dbReference type="Google" id="ProtNLM"/>
    </source>
</evidence>
<gene>
    <name evidence="1" type="ORF">DSLASN_45550</name>
</gene>
<dbReference type="RefSeq" id="WP_236890282.1">
    <property type="nucleotide sequence ID" value="NZ_AP024488.1"/>
</dbReference>
<proteinExistence type="predicted"/>